<feature type="region of interest" description="Disordered" evidence="11">
    <location>
        <begin position="804"/>
        <end position="826"/>
    </location>
</feature>
<feature type="compositionally biased region" description="Low complexity" evidence="11">
    <location>
        <begin position="880"/>
        <end position="892"/>
    </location>
</feature>
<dbReference type="Gene3D" id="1.10.8.810">
    <property type="entry name" value="Daxx helical bundle domain"/>
    <property type="match status" value="1"/>
</dbReference>
<name>A0AB39ZSV6_DROSZ</name>
<dbReference type="InterPro" id="IPR038298">
    <property type="entry name" value="Daxx_N_sf"/>
</dbReference>
<reference evidence="13" key="1">
    <citation type="submission" date="2025-05" db="UniProtKB">
        <authorList>
            <consortium name="RefSeq"/>
        </authorList>
    </citation>
    <scope>NUCLEOTIDE SEQUENCE [LARGE SCALE GENOMIC DNA]</scope>
</reference>
<feature type="region of interest" description="Disordered" evidence="11">
    <location>
        <begin position="1403"/>
        <end position="1465"/>
    </location>
</feature>
<organism evidence="13 14">
    <name type="scientific">Drosophila suzukii</name>
    <name type="common">Spotted-wing drosophila fruit fly</name>
    <dbReference type="NCBI Taxonomy" id="28584"/>
    <lineage>
        <taxon>Eukaryota</taxon>
        <taxon>Metazoa</taxon>
        <taxon>Ecdysozoa</taxon>
        <taxon>Arthropoda</taxon>
        <taxon>Hexapoda</taxon>
        <taxon>Insecta</taxon>
        <taxon>Pterygota</taxon>
        <taxon>Neoptera</taxon>
        <taxon>Endopterygota</taxon>
        <taxon>Diptera</taxon>
        <taxon>Brachycera</taxon>
        <taxon>Muscomorpha</taxon>
        <taxon>Ephydroidea</taxon>
        <taxon>Drosophilidae</taxon>
        <taxon>Drosophila</taxon>
        <taxon>Sophophora</taxon>
    </lineage>
</organism>
<evidence type="ECO:0000256" key="2">
    <source>
        <dbReference type="ARBA" id="ARBA00004286"/>
    </source>
</evidence>
<feature type="compositionally biased region" description="Acidic residues" evidence="11">
    <location>
        <begin position="1407"/>
        <end position="1426"/>
    </location>
</feature>
<accession>A0AB39ZSV6</accession>
<dbReference type="InterPro" id="IPR046426">
    <property type="entry name" value="DAXX_histone-bd_sf"/>
</dbReference>
<feature type="region of interest" description="Disordered" evidence="11">
    <location>
        <begin position="966"/>
        <end position="992"/>
    </location>
</feature>
<feature type="compositionally biased region" description="Acidic residues" evidence="11">
    <location>
        <begin position="1120"/>
        <end position="1130"/>
    </location>
</feature>
<evidence type="ECO:0000259" key="12">
    <source>
        <dbReference type="Pfam" id="PF20920"/>
    </source>
</evidence>
<evidence type="ECO:0000256" key="9">
    <source>
        <dbReference type="ARBA" id="ARBA00023242"/>
    </source>
</evidence>
<keyword evidence="9" id="KW-0539">Nucleus</keyword>
<dbReference type="GO" id="GO:0003712">
    <property type="term" value="F:transcription coregulator activity"/>
    <property type="evidence" value="ECO:0007669"/>
    <property type="project" value="TreeGrafter"/>
</dbReference>
<dbReference type="GO" id="GO:0005737">
    <property type="term" value="C:cytoplasm"/>
    <property type="evidence" value="ECO:0007669"/>
    <property type="project" value="UniProtKB-SubCell"/>
</dbReference>
<feature type="compositionally biased region" description="Low complexity" evidence="11">
    <location>
        <begin position="402"/>
        <end position="449"/>
    </location>
</feature>
<feature type="compositionally biased region" description="Low complexity" evidence="11">
    <location>
        <begin position="1"/>
        <end position="11"/>
    </location>
</feature>
<feature type="compositionally biased region" description="Basic and acidic residues" evidence="11">
    <location>
        <begin position="912"/>
        <end position="930"/>
    </location>
</feature>
<dbReference type="Gene3D" id="1.20.58.2170">
    <property type="match status" value="1"/>
</dbReference>
<keyword evidence="7 10" id="KW-0175">Coiled coil</keyword>
<evidence type="ECO:0000313" key="13">
    <source>
        <dbReference type="Proteomes" id="UP001652628"/>
    </source>
</evidence>
<feature type="region of interest" description="Disordered" evidence="11">
    <location>
        <begin position="1"/>
        <end position="25"/>
    </location>
</feature>
<feature type="region of interest" description="Disordered" evidence="11">
    <location>
        <begin position="1084"/>
        <end position="1139"/>
    </location>
</feature>
<keyword evidence="8" id="KW-0143">Chaperone</keyword>
<feature type="region of interest" description="Disordered" evidence="11">
    <location>
        <begin position="843"/>
        <end position="863"/>
    </location>
</feature>
<dbReference type="GO" id="GO:0006915">
    <property type="term" value="P:apoptotic process"/>
    <property type="evidence" value="ECO:0007669"/>
    <property type="project" value="UniProtKB-KW"/>
</dbReference>
<feature type="compositionally biased region" description="Low complexity" evidence="11">
    <location>
        <begin position="804"/>
        <end position="813"/>
    </location>
</feature>
<reference evidence="14" key="2">
    <citation type="submission" date="2025-08" db="UniProtKB">
        <authorList>
            <consortium name="RefSeq"/>
        </authorList>
    </citation>
    <scope>IDENTIFICATION</scope>
</reference>
<dbReference type="Proteomes" id="UP001652628">
    <property type="component" value="Chromosome 2L"/>
</dbReference>
<sequence length="1529" mass="169566">MSASVVCVDLSSESDEESNNGAKRRRLEDPLRQMASCGPRQILPAKLMNIPKASLGSVVTVSGVGAGPARAFPIPADPLRSMHIPSGITVTKHQKSILTTNGNLTISLAEPNNNNKNSNNNNNNTNSYNNNVKQVKMGTVQKVAWSVSSKAPSPNALITPVPSHQVRVTPGNQIRVTAGAKVIQSPIRVLPMTRPPVVIGQPQRQQQLQSQPQQQKPIIVGVTKPKAPMGQMLHQQQQQQQQKTLQGQVQQRIIAGQQQQRPSLGQLQQQQVQQQHLPRSLATPMQQQPKPLQSQPKPLAKPLQQPVPQKLTVVGQLQQQPKAIVGQQLQQPPKAIVGQQLQQPPKAILGQQLLQQPKAIVGQQLQQQPKAVVGQQLHQQPKAIVGQQPQQQPKPIAGQQLQQQPKAIVGQQPQQQPKAIVGQQPQQQPKPIAGQQQQQPPKAIVGQQQLQQPKAIVGQQLQQQPKAIVGQQLQKTSPSQILPQKITTVQLPQQKTSLGPVQQKQKPQKTPVGQLQLQQQQIAFLQLQQQRISIGQLQQQQGGMMGQFQQQHVPQKSILGLIQQQQKVLFGQPQVPKAPMGLLRPQLQPQLLQQNPLTTTPRQQSPKAQMAQQLINSVISQQGPAQQPSLPVVNQITHKSMTIQKLPMLQRAPTVTKVPPKQIFPQQLFPRQIFPQQTPPPAHLLQKQPPPHTSMQTPPFAHRPAMVRPATVAKITPVPPNSRSVFQVKAQSAGVVNAAAAIMSAARTLPFRSSSHKPATLPLPSTHLQGFTTSATPPQRLLATPPHCAAALNEPLLLNLPPTTSITPQLTPTTTPPPAGTPAAVQQQQLAKAAAFKLNSLPGASISPVTKTPASTPKRIQPITVLKKSDEEWRRYILEQQQQQQKQRGQLQPTSTPTIVLVESPPTTPPTDKPETERSTNSKEKTPTIKSITIDKKPNNLKRPVSATSSMRQCVNVITEIVDLDELPESPPEKRRKEESFPMKKPQEAAPPAVAPFTTEYAALIKLCREVDPSEDMERLANGKLTRYYYSAPDSFVMSRGFRHLLEMTMARIRSQPDVVYVHLKNVVDELMAQMVVNEVPRGKAVPSARESPHSRSFMPKEQQPWGREREQEQTPVWVDDQEELEEESDSPTTDKRLNERIRQLNRTLHSITKRIKMLEDADVDLNDDDSSYLQVERFKKRACQIYEKICDLTGESKRASRKLKPPIQFKDTAYPHFNRTLSAFVNRMREFPDYHDVLQILEHCNKEKELGLAKFEMKRIAYDAFAKVGKLLQSRRKTDLYETVTHFTANVKDPATSDPVLLAKLKENNKKHKKISDVLEKYAREQDLNAEERQEARLKEKKLKQEKAEKEAAKLAALAVDDDKPCTSAQAAAKAAAIAALMKSSSGRGNGNEPKRYINLKLLKLDDEDEDSEEEDEDSEDEDDVDKFVDNFKTNGEVSDADSEAVVETSPKKDPLAPAEEEDVIDITRAETGSKIDVAPPNGKLKIMSVSSLNANFVRVQNPHTNPNPLPIAKPVIADQIVISDEES</sequence>
<evidence type="ECO:0000256" key="1">
    <source>
        <dbReference type="ARBA" id="ARBA00004123"/>
    </source>
</evidence>
<feature type="domain" description="Daxx histone-binding" evidence="12">
    <location>
        <begin position="1244"/>
        <end position="1324"/>
    </location>
</feature>
<gene>
    <name evidence="14" type="primary">Daxx</name>
</gene>
<evidence type="ECO:0000256" key="11">
    <source>
        <dbReference type="SAM" id="MobiDB-lite"/>
    </source>
</evidence>
<keyword evidence="5" id="KW-0963">Cytoplasm</keyword>
<dbReference type="Pfam" id="PF20920">
    <property type="entry name" value="DAXX_hist_bd"/>
    <property type="match status" value="1"/>
</dbReference>
<keyword evidence="4" id="KW-0158">Chromosome</keyword>
<dbReference type="CDD" id="cd13150">
    <property type="entry name" value="DAXX_histone_binding"/>
    <property type="match status" value="1"/>
</dbReference>
<dbReference type="RefSeq" id="XP_016942305.3">
    <property type="nucleotide sequence ID" value="XM_017086816.4"/>
</dbReference>
<evidence type="ECO:0000256" key="6">
    <source>
        <dbReference type="ARBA" id="ARBA00022703"/>
    </source>
</evidence>
<feature type="region of interest" description="Disordered" evidence="11">
    <location>
        <begin position="383"/>
        <end position="449"/>
    </location>
</feature>
<dbReference type="GeneID" id="108019105"/>
<feature type="coiled-coil region" evidence="10">
    <location>
        <begin position="1329"/>
        <end position="1359"/>
    </location>
</feature>
<feature type="region of interest" description="Disordered" evidence="11">
    <location>
        <begin position="264"/>
        <end position="304"/>
    </location>
</feature>
<feature type="region of interest" description="Disordered" evidence="11">
    <location>
        <begin position="880"/>
        <end position="930"/>
    </location>
</feature>
<dbReference type="GO" id="GO:0042393">
    <property type="term" value="F:histone binding"/>
    <property type="evidence" value="ECO:0007669"/>
    <property type="project" value="InterPro"/>
</dbReference>
<protein>
    <submittedName>
        <fullName evidence="14">Daxx-like protein isoform X1</fullName>
    </submittedName>
</protein>
<dbReference type="GO" id="GO:0005694">
    <property type="term" value="C:chromosome"/>
    <property type="evidence" value="ECO:0007669"/>
    <property type="project" value="UniProtKB-SubCell"/>
</dbReference>
<dbReference type="GO" id="GO:0005634">
    <property type="term" value="C:nucleus"/>
    <property type="evidence" value="ECO:0007669"/>
    <property type="project" value="UniProtKB-SubCell"/>
</dbReference>
<proteinExistence type="predicted"/>
<evidence type="ECO:0000313" key="14">
    <source>
        <dbReference type="RefSeq" id="XP_016942305.3"/>
    </source>
</evidence>
<dbReference type="GO" id="GO:0006355">
    <property type="term" value="P:regulation of DNA-templated transcription"/>
    <property type="evidence" value="ECO:0007669"/>
    <property type="project" value="UniProtKB-ARBA"/>
</dbReference>
<dbReference type="InterPro" id="IPR046378">
    <property type="entry name" value="DAXX_histone-bd"/>
</dbReference>
<evidence type="ECO:0000256" key="10">
    <source>
        <dbReference type="SAM" id="Coils"/>
    </source>
</evidence>
<keyword evidence="6" id="KW-0053">Apoptosis</keyword>
<dbReference type="PANTHER" id="PTHR12766:SF7">
    <property type="entry name" value="DEATH DOMAIN-ASSOCIATED PROTEIN 6"/>
    <property type="match status" value="1"/>
</dbReference>
<evidence type="ECO:0000256" key="4">
    <source>
        <dbReference type="ARBA" id="ARBA00022454"/>
    </source>
</evidence>
<evidence type="ECO:0000256" key="8">
    <source>
        <dbReference type="ARBA" id="ARBA00023186"/>
    </source>
</evidence>
<evidence type="ECO:0000256" key="5">
    <source>
        <dbReference type="ARBA" id="ARBA00022490"/>
    </source>
</evidence>
<evidence type="ECO:0000256" key="7">
    <source>
        <dbReference type="ARBA" id="ARBA00023054"/>
    </source>
</evidence>
<comment type="subcellular location">
    <subcellularLocation>
        <location evidence="2">Chromosome</location>
    </subcellularLocation>
    <subcellularLocation>
        <location evidence="3">Cytoplasm</location>
    </subcellularLocation>
    <subcellularLocation>
        <location evidence="1">Nucleus</location>
    </subcellularLocation>
</comment>
<evidence type="ECO:0000256" key="3">
    <source>
        <dbReference type="ARBA" id="ARBA00004496"/>
    </source>
</evidence>
<dbReference type="PANTHER" id="PTHR12766">
    <property type="entry name" value="DEATH DOMAIN-ASSOCIATED PROTEIN 6 DAXX"/>
    <property type="match status" value="1"/>
</dbReference>
<keyword evidence="13" id="KW-1185">Reference proteome</keyword>
<feature type="compositionally biased region" description="Basic and acidic residues" evidence="11">
    <location>
        <begin position="971"/>
        <end position="987"/>
    </location>
</feature>